<dbReference type="OrthoDB" id="5701903at2"/>
<keyword evidence="6" id="KW-1185">Reference proteome</keyword>
<dbReference type="InterPro" id="IPR018062">
    <property type="entry name" value="HTH_AraC-typ_CS"/>
</dbReference>
<dbReference type="PRINTS" id="PR00032">
    <property type="entry name" value="HTHARAC"/>
</dbReference>
<dbReference type="EMBL" id="FOFS01000007">
    <property type="protein sequence ID" value="SEQ48229.1"/>
    <property type="molecule type" value="Genomic_DNA"/>
</dbReference>
<dbReference type="GO" id="GO:0043565">
    <property type="term" value="F:sequence-specific DNA binding"/>
    <property type="evidence" value="ECO:0007669"/>
    <property type="project" value="InterPro"/>
</dbReference>
<dbReference type="PANTHER" id="PTHR46796">
    <property type="entry name" value="HTH-TYPE TRANSCRIPTIONAL ACTIVATOR RHAS-RELATED"/>
    <property type="match status" value="1"/>
</dbReference>
<evidence type="ECO:0000256" key="3">
    <source>
        <dbReference type="ARBA" id="ARBA00023163"/>
    </source>
</evidence>
<dbReference type="Proteomes" id="UP000199233">
    <property type="component" value="Unassembled WGS sequence"/>
</dbReference>
<reference evidence="6" key="1">
    <citation type="submission" date="2016-10" db="EMBL/GenBank/DDBJ databases">
        <authorList>
            <person name="Varghese N."/>
            <person name="Submissions S."/>
        </authorList>
    </citation>
    <scope>NUCLEOTIDE SEQUENCE [LARGE SCALE GENOMIC DNA]</scope>
    <source>
        <strain evidence="6">DSM 25927</strain>
    </source>
</reference>
<dbReference type="Pfam" id="PF12833">
    <property type="entry name" value="HTH_18"/>
    <property type="match status" value="1"/>
</dbReference>
<dbReference type="RefSeq" id="WP_093285225.1">
    <property type="nucleotide sequence ID" value="NZ_FOFS01000007.1"/>
</dbReference>
<dbReference type="InterPro" id="IPR018060">
    <property type="entry name" value="HTH_AraC"/>
</dbReference>
<dbReference type="Gene3D" id="1.10.10.60">
    <property type="entry name" value="Homeodomain-like"/>
    <property type="match status" value="1"/>
</dbReference>
<gene>
    <name evidence="5" type="ORF">SAMN04488038_10733</name>
</gene>
<dbReference type="GO" id="GO:0003700">
    <property type="term" value="F:DNA-binding transcription factor activity"/>
    <property type="evidence" value="ECO:0007669"/>
    <property type="project" value="InterPro"/>
</dbReference>
<keyword evidence="1" id="KW-0805">Transcription regulation</keyword>
<sequence length="290" mass="32669">MNQPSTQSMTVDAAVRVPIADVELVRFHMVGPADNELRADETYWLDMCLTPRPDNARARYRDHWSPNRFQRLGKVFMLPAGEVLQARSDGGISQASLLCHLRPEPIRQWFDGDLQWRGQRLDASLDIADSNVRALLLRLAEELRHPGFAGTTMVELITAQLAIELSRYCRNVHENRDSGGLAAWRLRLIEERLREPREAPSLGELAALCGLSVRQLTRGFRVSQGCSIGEHVAVSRVAQAKQMLSGRQSIKAIAYTLGFASPSAFCYAFRRATGQTPRQYRERSLRVTLQ</sequence>
<feature type="domain" description="HTH araC/xylS-type" evidence="4">
    <location>
        <begin position="183"/>
        <end position="283"/>
    </location>
</feature>
<dbReference type="PANTHER" id="PTHR46796:SF6">
    <property type="entry name" value="ARAC SUBFAMILY"/>
    <property type="match status" value="1"/>
</dbReference>
<evidence type="ECO:0000313" key="6">
    <source>
        <dbReference type="Proteomes" id="UP000199233"/>
    </source>
</evidence>
<keyword evidence="3" id="KW-0804">Transcription</keyword>
<evidence type="ECO:0000256" key="2">
    <source>
        <dbReference type="ARBA" id="ARBA00023125"/>
    </source>
</evidence>
<dbReference type="InterPro" id="IPR009057">
    <property type="entry name" value="Homeodomain-like_sf"/>
</dbReference>
<dbReference type="AlphaFoldDB" id="A0A1H9GDR7"/>
<keyword evidence="2" id="KW-0238">DNA-binding</keyword>
<dbReference type="PROSITE" id="PS00041">
    <property type="entry name" value="HTH_ARAC_FAMILY_1"/>
    <property type="match status" value="1"/>
</dbReference>
<accession>A0A1H9GDR7</accession>
<evidence type="ECO:0000256" key="1">
    <source>
        <dbReference type="ARBA" id="ARBA00023015"/>
    </source>
</evidence>
<evidence type="ECO:0000313" key="5">
    <source>
        <dbReference type="EMBL" id="SEQ48229.1"/>
    </source>
</evidence>
<dbReference type="STRING" id="489703.SAMN04488038_10733"/>
<evidence type="ECO:0000259" key="4">
    <source>
        <dbReference type="PROSITE" id="PS01124"/>
    </source>
</evidence>
<dbReference type="SUPFAM" id="SSF46689">
    <property type="entry name" value="Homeodomain-like"/>
    <property type="match status" value="1"/>
</dbReference>
<proteinExistence type="predicted"/>
<dbReference type="PROSITE" id="PS01124">
    <property type="entry name" value="HTH_ARAC_FAMILY_2"/>
    <property type="match status" value="1"/>
</dbReference>
<protein>
    <submittedName>
        <fullName evidence="5">AraC family transcriptional regulator</fullName>
    </submittedName>
</protein>
<dbReference type="InterPro" id="IPR050204">
    <property type="entry name" value="AraC_XylS_family_regulators"/>
</dbReference>
<organism evidence="5 6">
    <name type="scientific">Solimonas aquatica</name>
    <dbReference type="NCBI Taxonomy" id="489703"/>
    <lineage>
        <taxon>Bacteria</taxon>
        <taxon>Pseudomonadati</taxon>
        <taxon>Pseudomonadota</taxon>
        <taxon>Gammaproteobacteria</taxon>
        <taxon>Nevskiales</taxon>
        <taxon>Nevskiaceae</taxon>
        <taxon>Solimonas</taxon>
    </lineage>
</organism>
<name>A0A1H9GDR7_9GAMM</name>
<dbReference type="InterPro" id="IPR020449">
    <property type="entry name" value="Tscrpt_reg_AraC-type_HTH"/>
</dbReference>
<dbReference type="SMART" id="SM00342">
    <property type="entry name" value="HTH_ARAC"/>
    <property type="match status" value="1"/>
</dbReference>